<dbReference type="STRING" id="243365.CV_2283"/>
<feature type="domain" description="Abortive phage infection protein C-terminal" evidence="1">
    <location>
        <begin position="241"/>
        <end position="523"/>
    </location>
</feature>
<dbReference type="KEGG" id="cvi:CV_2283"/>
<sequence length="580" mass="66638">MSTNNTVNQLNMEPMESNDYPDFLSDYGSLIDHLNSQMEDLSTTEKGDKFATLAEYIVPNIDFGIRFEKSKKSKKSWDKGVDIRFQSIDSDKIELRIQSKFTISKVDDIDSIISKFSSYDTITEDENAQQNLNLDLENCQPHQYLIFTTSKIENLIKLYEKSQRPSLKFYEKIKENNLFHTIQGEDLLTQIRSIYRQAYVPPKEIRITLSHPFIQEKNVFIGVTKTEEVKRIYKQTGDSIFFENIREWLGVQGGKLKSGGKRETVNEAIASTLEESPEKMLERNNGMTFKATAIKIISDSIISLENPSIVNGCQTTMSIVSSETANAHVLLKCIETEDSWEIAKAANFQNPIERVELELARYIRPQLLKYIGAKGRFKVTDSNQYKTSAFSLLSNIHRDEVIYEEVKSVFIGLFSRLPNNAIGANYTDLRFDMLSDFENDENKSEFIEALFAINIKSTDSIEKLDQSIQNNDVREFFKRFWDDNKPSYRATLGLLSIFKTANIKKDEVNNYQTLKNKIITLAKAIDASPTEFSENYINGFKIIAIGVLNKDEDKNKILQGMYKEIRGLNFETTIMRMSII</sequence>
<dbReference type="Pfam" id="PF10592">
    <property type="entry name" value="AIPR"/>
    <property type="match status" value="1"/>
</dbReference>
<accession>Q7NVQ9</accession>
<protein>
    <recommendedName>
        <fullName evidence="1">Abortive phage infection protein C-terminal domain-containing protein</fullName>
    </recommendedName>
</protein>
<organism evidence="2 3">
    <name type="scientific">Chromobacterium violaceum (strain ATCC 12472 / DSM 30191 / JCM 1249 / CCUG 213 / NBRC 12614 / NCIMB 9131 / NCTC 9757 / MK)</name>
    <dbReference type="NCBI Taxonomy" id="243365"/>
    <lineage>
        <taxon>Bacteria</taxon>
        <taxon>Pseudomonadati</taxon>
        <taxon>Pseudomonadota</taxon>
        <taxon>Betaproteobacteria</taxon>
        <taxon>Neisseriales</taxon>
        <taxon>Chromobacteriaceae</taxon>
        <taxon>Chromobacterium</taxon>
    </lineage>
</organism>
<evidence type="ECO:0000313" key="2">
    <source>
        <dbReference type="EMBL" id="AAQ59955.1"/>
    </source>
</evidence>
<keyword evidence="3" id="KW-1185">Reference proteome</keyword>
<evidence type="ECO:0000313" key="3">
    <source>
        <dbReference type="Proteomes" id="UP000001424"/>
    </source>
</evidence>
<gene>
    <name evidence="2" type="ordered locus">CV_2283</name>
</gene>
<dbReference type="AlphaFoldDB" id="Q7NVQ9"/>
<reference evidence="2 3" key="1">
    <citation type="journal article" date="2003" name="Proc. Natl. Acad. Sci. U.S.A.">
        <title>The complete genome sequence of Chromobacterium violaceum reveals remarkable and exploitable bacterial adaptability.</title>
        <authorList>
            <person name="Vasconcelos A.T.R."/>
            <person name="de Almeida D.F."/>
            <person name="Almeida F.C."/>
            <person name="de Almeida L.G.P."/>
            <person name="de Almeida R."/>
            <person name="Goncalves J.A.A."/>
            <person name="Andrade E.M."/>
            <person name="Antonio R.V."/>
            <person name="Araripe J."/>
            <person name="de Araujo M.F.F."/>
            <person name="Filho S.A."/>
            <person name="Azevedo V."/>
            <person name="Batista A.J."/>
            <person name="Bataus L.A.M."/>
            <person name="Batista J.S."/>
            <person name="Belo A."/>
            <person name="vander Berg C."/>
            <person name="Blamey J."/>
            <person name="Bogo M."/>
            <person name="Bonato S."/>
            <person name="Bordignon J."/>
            <person name="Brito C.A."/>
            <person name="Brocchi M."/>
            <person name="Burity H.A."/>
            <person name="Camargo A.A."/>
            <person name="Cardoso D.D.P."/>
            <person name="Carneiro N.P."/>
            <person name="Carraro D.M."/>
            <person name="Carvalho C.M.B."/>
            <person name="Cascardo J.C.M."/>
            <person name="Cavada B.S."/>
            <person name="Chueire L.M.O."/>
            <person name="Pasa T.B.C."/>
            <person name="Duran N."/>
            <person name="Fagundes N."/>
            <person name="Falcao C.L."/>
            <person name="Fantinatti F."/>
            <person name="Farias I.P."/>
            <person name="Felipe M.S.S."/>
            <person name="Ferrari L.P."/>
            <person name="Ferro J.A."/>
            <person name="Ferro M.I.T."/>
            <person name="Franco G.R."/>
            <person name="Freitas N.S.A."/>
            <person name="Furlan L.R."/>
            <person name="Gazzinelli R.T."/>
            <person name="Gomes E.A."/>
            <person name="Goncalves P.R."/>
            <person name="Grangeiro T.B."/>
            <person name="Grattapaglia D."/>
            <person name="Grisard E.C."/>
            <person name="Guimaraes C.T."/>
            <person name="Hanna E.S."/>
            <person name="Hungria M."/>
            <person name="Jardim S.N."/>
            <person name="Laurino J."/>
            <person name="Leoi L.C.T."/>
            <person name="Fassarella L."/>
            <person name="Lima A."/>
            <person name="Loureiro M.F."/>
            <person name="Lyra M.C.P."/>
            <person name="Macedo M."/>
            <person name="Madeira H.M.F."/>
            <person name="Manfio G.P."/>
            <person name="Maranhao A.Q."/>
            <person name="Martins W.S."/>
            <person name="di Mauro S.M.Z."/>
            <person name="de Medeiros S.R.B."/>
            <person name="Meissner R.D.V."/>
            <person name="Menck C.F.M."/>
            <person name="Moreira M.A.M."/>
            <person name="Nascimento F.F."/>
            <person name="Nicolas M.F."/>
            <person name="Oliveira J.G."/>
            <person name="Oliveira S.C."/>
            <person name="Paixao R.F.C."/>
            <person name="Parente J.A."/>
            <person name="Pedrosa F.O."/>
            <person name="Pena S.J.D."/>
            <person name="Perreira J.O."/>
            <person name="Perreira M."/>
            <person name="Pinto L.S.R.C."/>
            <person name="Pinto L.S."/>
            <person name="Porto J.I.R."/>
            <person name="Potrich D.P."/>
            <person name="Neto C.E.R."/>
            <person name="Reis A.M.M."/>
            <person name="Rigo L.U."/>
            <person name="Rondinelli E."/>
            <person name="dos Santos E.B.P."/>
            <person name="Santos F.R."/>
            <person name="Schneider M.P.C."/>
            <person name="Seuanez H.N."/>
            <person name="Silva A.M.R."/>
            <person name="da Silva A.L.C."/>
            <person name="Silva D.W."/>
            <person name="Silva R."/>
            <person name="Simoes I.C."/>
            <person name="Simon D."/>
            <person name="Soares C.M.A."/>
            <person name="Soares R.B.A."/>
            <person name="Souza E.M."/>
            <person name="Souza K.R.L."/>
            <person name="Souza R.C."/>
            <person name="Steffens M.B.R."/>
            <person name="Steindel M."/>
            <person name="Teixeira S.R."/>
            <person name="Urmenyi T."/>
            <person name="Vettore A."/>
            <person name="Wassem R."/>
            <person name="Zaha A."/>
            <person name="Simpson A.J.G."/>
        </authorList>
    </citation>
    <scope>NUCLEOTIDE SEQUENCE [LARGE SCALE GENOMIC DNA]</scope>
    <source>
        <strain evidence="3">ATCC 12472 / DSM 30191 / JCM 1249 / NBRC 12614 / NCIMB 9131 / NCTC 9757</strain>
    </source>
</reference>
<dbReference type="Proteomes" id="UP000001424">
    <property type="component" value="Chromosome"/>
</dbReference>
<evidence type="ECO:0000259" key="1">
    <source>
        <dbReference type="Pfam" id="PF10592"/>
    </source>
</evidence>
<dbReference type="EMBL" id="AE016825">
    <property type="protein sequence ID" value="AAQ59955.1"/>
    <property type="molecule type" value="Genomic_DNA"/>
</dbReference>
<name>Q7NVQ9_CHRVO</name>
<dbReference type="InterPro" id="IPR018891">
    <property type="entry name" value="AIPR_C"/>
</dbReference>
<dbReference type="HOGENOM" id="CLU_469856_0_0_4"/>
<proteinExistence type="predicted"/>